<proteinExistence type="predicted"/>
<keyword evidence="2" id="KW-0732">Signal</keyword>
<feature type="signal peptide" evidence="2">
    <location>
        <begin position="1"/>
        <end position="23"/>
    </location>
</feature>
<feature type="chain" id="PRO_5039432344" description="Lipoprotein" evidence="2">
    <location>
        <begin position="24"/>
        <end position="144"/>
    </location>
</feature>
<evidence type="ECO:0008006" key="5">
    <source>
        <dbReference type="Google" id="ProtNLM"/>
    </source>
</evidence>
<dbReference type="EMBL" id="FOGI01000006">
    <property type="protein sequence ID" value="SER96950.1"/>
    <property type="molecule type" value="Genomic_DNA"/>
</dbReference>
<evidence type="ECO:0000313" key="3">
    <source>
        <dbReference type="EMBL" id="SER96950.1"/>
    </source>
</evidence>
<reference evidence="4" key="1">
    <citation type="submission" date="2016-10" db="EMBL/GenBank/DDBJ databases">
        <authorList>
            <person name="Varghese N."/>
            <person name="Submissions S."/>
        </authorList>
    </citation>
    <scope>NUCLEOTIDE SEQUENCE [LARGE SCALE GENOMIC DNA]</scope>
    <source>
        <strain evidence="4">DSM 44260</strain>
    </source>
</reference>
<dbReference type="STRING" id="155974.SAMN04487818_106302"/>
<feature type="region of interest" description="Disordered" evidence="1">
    <location>
        <begin position="28"/>
        <end position="51"/>
    </location>
</feature>
<evidence type="ECO:0000256" key="2">
    <source>
        <dbReference type="SAM" id="SignalP"/>
    </source>
</evidence>
<protein>
    <recommendedName>
        <fullName evidence="5">Lipoprotein</fullName>
    </recommendedName>
</protein>
<dbReference type="RefSeq" id="WP_092778762.1">
    <property type="nucleotide sequence ID" value="NZ_FOGI01000006.1"/>
</dbReference>
<dbReference type="AlphaFoldDB" id="A0A1H9THY2"/>
<keyword evidence="4" id="KW-1185">Reference proteome</keyword>
<dbReference type="Proteomes" id="UP000199051">
    <property type="component" value="Unassembled WGS sequence"/>
</dbReference>
<gene>
    <name evidence="3" type="ORF">SAMN04487818_106302</name>
</gene>
<evidence type="ECO:0000313" key="4">
    <source>
        <dbReference type="Proteomes" id="UP000199051"/>
    </source>
</evidence>
<organism evidence="3 4">
    <name type="scientific">Actinokineospora terrae</name>
    <dbReference type="NCBI Taxonomy" id="155974"/>
    <lineage>
        <taxon>Bacteria</taxon>
        <taxon>Bacillati</taxon>
        <taxon>Actinomycetota</taxon>
        <taxon>Actinomycetes</taxon>
        <taxon>Pseudonocardiales</taxon>
        <taxon>Pseudonocardiaceae</taxon>
        <taxon>Actinokineospora</taxon>
    </lineage>
</organism>
<accession>A0A1H9THY2</accession>
<evidence type="ECO:0000256" key="1">
    <source>
        <dbReference type="SAM" id="MobiDB-lite"/>
    </source>
</evidence>
<sequence>MKMSVITKLLVAAGVLVAMTACAKADGGATPGGSGPGPGTPQPTVQTGPPLDQEFDIERGKSTVLSNSDVLVAFREVSQDSRCKPGQACVWEGDATLELTLAGSAVQVHTNKQFPMTAEAGGYKVSLVKLDVPGVVATLVVHKV</sequence>
<name>A0A1H9THY2_9PSEU</name>
<dbReference type="PROSITE" id="PS51257">
    <property type="entry name" value="PROKAR_LIPOPROTEIN"/>
    <property type="match status" value="1"/>
</dbReference>